<sequence>MADSLYSDINELFRDIDYKKKEYIRTLGQNRNIVDVKMDCDIKNAVLLFIADIHHDFYEPLQNFYKSNKINKSQQFLKDVNFIEILCICMIILSYASSKHYQDEIRVLEYYKANYGDKIKYLSSPDFDLTNIEKKNKDRVRDFCNTRTKNIFVALNMEENLTVEELVPTNRVMLSEYYKKIYNHIDKYTTSPNQQSLINRILPDSNDISLTTGQGLSNFSFYYTDIDKENIITMRFTDNNNYKNVKNAILDGMTNMYILLENEIETIFFVIKLILYNSKQQYLKVKIIPSSQKKVIMKNRKEEVQDFKNISEYVERGKIYHKCSLRISQKSLTTNVKQQINRLITQIVPIMVDTTKGSYGNFGLEEYLSAVEPPIDCDILDYLGKEIILPIEVDNVILEMLRLNIRPISSIYDPITIQFTSPMILFQNIYKDDIYLGNYIKCGIEAMESVHLDDIHKEIYKLNLNRLFDLHYKSKIKKYSLKAATTNTKKIEIVHPFLDFEFSGEEESISDETIHNLFKNVEEESDKLFYIKYIISLKNSLELLTQIIQYSPGDDSNYDTDKIYSFLGSKNIKKTIEDFYNEERTQFDTNINSNVYLDYLNHFMNLIIMQPHYKNLEKGHKTGTNILIIDNKTFSSKELFDKITNLAKFLNIDEKLLFINYDKKNIDQKSICQMLIEKVYKRIYKSVITELSSIQLYDNLFEIFNIKVNSIFNEIYDIIKMHKTNIILDKYISPPPLNFNININFSSDDDNSFKDQIKIQCKELLYNIWIFNRVLFYLNNIFSQKMFSHENDLFVQQSITFITDVGNILETTEQYIGEGPEIRVEKKTTKSPCIFKGKYNIYNYKLQDYDFINDEDNKLGYLTFEGNYHQIIEQLQNYVNVHKDQEKAFKKVFDHLADNSNELGEFVNFFNNDKQGVITREILMKDKKTICLLSNDIGYSEKTKYKVIPVSTQLIITWIDLIISRIVISNSAIKKMEDIPNQKKIPKQEIIINMKKIINDIYETMVKTNENRTYTEEVIKHSMIFINQYIEDNKEEINDVFSEKTFRHTIERDNTGFNVETINNEVKKIYKSKVNDYLLQKYINNKEQFRTIILSKNHINLNNFLVNVLKIDKIFNKPELIKIKFLGQPLFDSKDHNRNYDMHFFAGEGIKTKVTMLNDIIEKDTNVSQFLTSYHNFKTVNKNENFVNFALSNLKIHHEACKIIIAIFLSKSIGDLSKNMYSFYSRSLNISGDMLSSNIATLFYENELSRRNSSNKGILFKNNVVQPLKKIYNMFMCFQSQEHTTKGILNVPKQGSRLFLNNSQKIIDDINRKRHFLLTTYKSNEVDIPDLERLMKITKQTTTELLGQFQSIIKGIKEDESMEENKIQTKKYKKLEKGDQEKGEYNDHTQQGFQESHTTVGELMKLNRELSEESDKFDINDFEEDEEDDDTDEKMEEKLDMSGVKRSSSVSSMTDTEPKPQTKKSKKEEADMEEDDDLGVSVMEGVNRV</sequence>
<dbReference type="EMBL" id="KX008963">
    <property type="protein sequence ID" value="AOM63539.1"/>
    <property type="molecule type" value="Genomic_DNA"/>
</dbReference>
<organismHost>
    <name type="scientific">Heterosigma akashiwo</name>
    <name type="common">Chromophytic alga</name>
    <name type="synonym">Heterosigma carterae</name>
    <dbReference type="NCBI Taxonomy" id="2829"/>
</organismHost>
<keyword evidence="3" id="KW-1185">Reference proteome</keyword>
<organism evidence="2 3">
    <name type="scientific">Heterosigma akashiwo virus 01</name>
    <name type="common">HaV01</name>
    <dbReference type="NCBI Taxonomy" id="97195"/>
    <lineage>
        <taxon>Viruses</taxon>
        <taxon>Varidnaviria</taxon>
        <taxon>Bamfordvirae</taxon>
        <taxon>Nucleocytoviricota</taxon>
        <taxon>Megaviricetes</taxon>
        <taxon>Algavirales</taxon>
        <taxon>Phycodnaviridae</taxon>
        <taxon>Raphidovirus</taxon>
        <taxon>Raphidovirus japonicum</taxon>
    </lineage>
</organism>
<evidence type="ECO:0000313" key="2">
    <source>
        <dbReference type="EMBL" id="AOM63539.1"/>
    </source>
</evidence>
<feature type="region of interest" description="Disordered" evidence="1">
    <location>
        <begin position="1410"/>
        <end position="1489"/>
    </location>
</feature>
<proteinExistence type="predicted"/>
<name>A0A1C9C5H3_HAV01</name>
<evidence type="ECO:0000256" key="1">
    <source>
        <dbReference type="SAM" id="MobiDB-lite"/>
    </source>
</evidence>
<feature type="compositionally biased region" description="Basic and acidic residues" evidence="1">
    <location>
        <begin position="1410"/>
        <end position="1419"/>
    </location>
</feature>
<reference evidence="2 3" key="1">
    <citation type="submission" date="2016-03" db="EMBL/GenBank/DDBJ databases">
        <title>Genome sequences of a Phycodnavirus, Heterosigma akashiwo virus strain 53.</title>
        <authorList>
            <person name="Ueki S."/>
            <person name="Ogura Y."/>
            <person name="Hayashi T."/>
        </authorList>
    </citation>
    <scope>NUCLEOTIDE SEQUENCE [LARGE SCALE GENOMIC DNA]</scope>
    <source>
        <strain evidence="2">HaV53</strain>
    </source>
</reference>
<dbReference type="RefSeq" id="YP_009507605.1">
    <property type="nucleotide sequence ID" value="NC_038553.1"/>
</dbReference>
<feature type="compositionally biased region" description="Acidic residues" evidence="1">
    <location>
        <begin position="1420"/>
        <end position="1434"/>
    </location>
</feature>
<accession>A0A1C9C5H3</accession>
<feature type="region of interest" description="Disordered" evidence="1">
    <location>
        <begin position="1371"/>
        <end position="1397"/>
    </location>
</feature>
<dbReference type="GeneID" id="37618589"/>
<dbReference type="Proteomes" id="UP000232488">
    <property type="component" value="Segment"/>
</dbReference>
<protein>
    <submittedName>
        <fullName evidence="2">Uncharacterized protein</fullName>
    </submittedName>
</protein>
<gene>
    <name evidence="2" type="primary">HaV53_ORF208</name>
</gene>
<feature type="compositionally biased region" description="Polar residues" evidence="1">
    <location>
        <begin position="1388"/>
        <end position="1397"/>
    </location>
</feature>
<dbReference type="KEGG" id="vg:37618589"/>
<feature type="compositionally biased region" description="Basic and acidic residues" evidence="1">
    <location>
        <begin position="1375"/>
        <end position="1387"/>
    </location>
</feature>
<evidence type="ECO:0000313" key="3">
    <source>
        <dbReference type="Proteomes" id="UP000232488"/>
    </source>
</evidence>